<accession>A0A5N0T872</accession>
<evidence type="ECO:0000259" key="8">
    <source>
        <dbReference type="PROSITE" id="PS50059"/>
    </source>
</evidence>
<protein>
    <recommendedName>
        <fullName evidence="6">Peptidyl-prolyl cis-trans isomerase</fullName>
        <ecNumber evidence="6">5.2.1.8</ecNumber>
    </recommendedName>
</protein>
<proteinExistence type="inferred from homology"/>
<name>A0A5N0T872_9MICO</name>
<comment type="caution">
    <text evidence="9">The sequence shown here is derived from an EMBL/GenBank/DDBJ whole genome shotgun (WGS) entry which is preliminary data.</text>
</comment>
<dbReference type="InterPro" id="IPR001179">
    <property type="entry name" value="PPIase_FKBP_dom"/>
</dbReference>
<feature type="domain" description="PPIase FKBP-type" evidence="8">
    <location>
        <begin position="223"/>
        <end position="308"/>
    </location>
</feature>
<dbReference type="EMBL" id="VYUY01000022">
    <property type="protein sequence ID" value="KAA9130016.1"/>
    <property type="molecule type" value="Genomic_DNA"/>
</dbReference>
<organism evidence="9 10">
    <name type="scientific">Microbacterium caowuchunii</name>
    <dbReference type="NCBI Taxonomy" id="2614638"/>
    <lineage>
        <taxon>Bacteria</taxon>
        <taxon>Bacillati</taxon>
        <taxon>Actinomycetota</taxon>
        <taxon>Actinomycetes</taxon>
        <taxon>Micrococcales</taxon>
        <taxon>Microbacteriaceae</taxon>
        <taxon>Microbacterium</taxon>
    </lineage>
</organism>
<dbReference type="SUPFAM" id="SSF54534">
    <property type="entry name" value="FKBP-like"/>
    <property type="match status" value="1"/>
</dbReference>
<feature type="signal peptide" evidence="7">
    <location>
        <begin position="1"/>
        <end position="20"/>
    </location>
</feature>
<evidence type="ECO:0000256" key="4">
    <source>
        <dbReference type="ARBA" id="ARBA00023235"/>
    </source>
</evidence>
<dbReference type="PROSITE" id="PS50059">
    <property type="entry name" value="FKBP_PPIASE"/>
    <property type="match status" value="1"/>
</dbReference>
<keyword evidence="7" id="KW-0732">Signal</keyword>
<reference evidence="10" key="1">
    <citation type="submission" date="2019-09" db="EMBL/GenBank/DDBJ databases">
        <title>Mumia zhuanghuii sp. nov. isolated from the intestinal contents of plateau pika (Ochotona curzoniae) in the Qinghai-Tibet plateau of China.</title>
        <authorList>
            <person name="Tian Z."/>
        </authorList>
    </citation>
    <scope>NUCLEOTIDE SEQUENCE [LARGE SCALE GENOMIC DNA]</scope>
    <source>
        <strain evidence="10">L-033</strain>
    </source>
</reference>
<evidence type="ECO:0000256" key="5">
    <source>
        <dbReference type="PROSITE-ProRule" id="PRU00277"/>
    </source>
</evidence>
<dbReference type="Pfam" id="PF00254">
    <property type="entry name" value="FKBP_C"/>
    <property type="match status" value="1"/>
</dbReference>
<dbReference type="RefSeq" id="WP_150895508.1">
    <property type="nucleotide sequence ID" value="NZ_VYUY01000022.1"/>
</dbReference>
<evidence type="ECO:0000256" key="1">
    <source>
        <dbReference type="ARBA" id="ARBA00000971"/>
    </source>
</evidence>
<dbReference type="PANTHER" id="PTHR43811:SF19">
    <property type="entry name" value="39 KDA FK506-BINDING NUCLEAR PROTEIN"/>
    <property type="match status" value="1"/>
</dbReference>
<evidence type="ECO:0000256" key="2">
    <source>
        <dbReference type="ARBA" id="ARBA00006577"/>
    </source>
</evidence>
<evidence type="ECO:0000256" key="6">
    <source>
        <dbReference type="RuleBase" id="RU003915"/>
    </source>
</evidence>
<evidence type="ECO:0000256" key="3">
    <source>
        <dbReference type="ARBA" id="ARBA00023110"/>
    </source>
</evidence>
<dbReference type="Gene3D" id="3.10.50.40">
    <property type="match status" value="1"/>
</dbReference>
<keyword evidence="3 5" id="KW-0697">Rotamase</keyword>
<sequence>MRVRPLVLSAATALSLFALAGCASSGGDDASPTATGATDLCGAVVDSGSASDAVEVSGEIGTVPTVAFDAPLEITDLERTVVEEGNGPDLAAGEFLNYAVSAYDVETGQLIDSAGYEPSQLLPQQISPETGLGQILGCSPLGSRVVATFPASDANAAAVYVIDMLTVTPTAAWGEEQEPVAGAPTVELDEDGAPTITIPDAEAPTAVEIETLKKGDGDEVLPGDSVLVQYTGAKWSDGSVFDSSWDRGAPTSFATTQVVDGFRQALEGQTVGSQVVVVVPPEFGYGASEGNELQNETLVFVVDILATQHPING</sequence>
<keyword evidence="4 5" id="KW-0413">Isomerase</keyword>
<evidence type="ECO:0000313" key="10">
    <source>
        <dbReference type="Proteomes" id="UP000326838"/>
    </source>
</evidence>
<feature type="chain" id="PRO_5039082808" description="Peptidyl-prolyl cis-trans isomerase" evidence="7">
    <location>
        <begin position="21"/>
        <end position="313"/>
    </location>
</feature>
<dbReference type="Proteomes" id="UP000326838">
    <property type="component" value="Unassembled WGS sequence"/>
</dbReference>
<dbReference type="InterPro" id="IPR046357">
    <property type="entry name" value="PPIase_dom_sf"/>
</dbReference>
<comment type="catalytic activity">
    <reaction evidence="1 5 6">
        <text>[protein]-peptidylproline (omega=180) = [protein]-peptidylproline (omega=0)</text>
        <dbReference type="Rhea" id="RHEA:16237"/>
        <dbReference type="Rhea" id="RHEA-COMP:10747"/>
        <dbReference type="Rhea" id="RHEA-COMP:10748"/>
        <dbReference type="ChEBI" id="CHEBI:83833"/>
        <dbReference type="ChEBI" id="CHEBI:83834"/>
        <dbReference type="EC" id="5.2.1.8"/>
    </reaction>
</comment>
<dbReference type="AlphaFoldDB" id="A0A5N0T872"/>
<evidence type="ECO:0000313" key="9">
    <source>
        <dbReference type="EMBL" id="KAA9130016.1"/>
    </source>
</evidence>
<gene>
    <name evidence="9" type="ORF">F6B40_15130</name>
</gene>
<keyword evidence="10" id="KW-1185">Reference proteome</keyword>
<evidence type="ECO:0000256" key="7">
    <source>
        <dbReference type="SAM" id="SignalP"/>
    </source>
</evidence>
<dbReference type="PROSITE" id="PS51257">
    <property type="entry name" value="PROKAR_LIPOPROTEIN"/>
    <property type="match status" value="1"/>
</dbReference>
<dbReference type="PANTHER" id="PTHR43811">
    <property type="entry name" value="FKBP-TYPE PEPTIDYL-PROLYL CIS-TRANS ISOMERASE FKPA"/>
    <property type="match status" value="1"/>
</dbReference>
<dbReference type="EC" id="5.2.1.8" evidence="6"/>
<dbReference type="GO" id="GO:0003755">
    <property type="term" value="F:peptidyl-prolyl cis-trans isomerase activity"/>
    <property type="evidence" value="ECO:0007669"/>
    <property type="project" value="UniProtKB-UniRule"/>
</dbReference>
<comment type="similarity">
    <text evidence="2 6">Belongs to the FKBP-type PPIase family.</text>
</comment>